<evidence type="ECO:0000256" key="4">
    <source>
        <dbReference type="PROSITE-ProRule" id="PRU00023"/>
    </source>
</evidence>
<feature type="compositionally biased region" description="Basic and acidic residues" evidence="5">
    <location>
        <begin position="390"/>
        <end position="401"/>
    </location>
</feature>
<evidence type="ECO:0000313" key="7">
    <source>
        <dbReference type="Ensembl" id="ENSACLP00000028998.2"/>
    </source>
</evidence>
<dbReference type="PROSITE" id="PS50088">
    <property type="entry name" value="ANK_REPEAT"/>
    <property type="match status" value="1"/>
</dbReference>
<keyword evidence="1" id="KW-0677">Repeat</keyword>
<feature type="compositionally biased region" description="Polar residues" evidence="5">
    <location>
        <begin position="133"/>
        <end position="142"/>
    </location>
</feature>
<dbReference type="PANTHER" id="PTHR14491">
    <property type="entry name" value="SOSONDOWAH, ISOFORM G"/>
    <property type="match status" value="1"/>
</dbReference>
<dbReference type="GeneTree" id="ENSGT00950000183003"/>
<reference evidence="8" key="2">
    <citation type="submission" date="2023-03" db="EMBL/GenBank/DDBJ databases">
        <authorList>
            <consortium name="Wellcome Sanger Institute Data Sharing"/>
        </authorList>
    </citation>
    <scope>NUCLEOTIDE SEQUENCE [LARGE SCALE GENOMIC DNA]</scope>
</reference>
<dbReference type="SMART" id="SM00248">
    <property type="entry name" value="ANK"/>
    <property type="match status" value="2"/>
</dbReference>
<keyword evidence="2 4" id="KW-0040">ANK repeat</keyword>
<evidence type="ECO:0000256" key="5">
    <source>
        <dbReference type="SAM" id="MobiDB-lite"/>
    </source>
</evidence>
<evidence type="ECO:0000313" key="8">
    <source>
        <dbReference type="Proteomes" id="UP000265100"/>
    </source>
</evidence>
<reference evidence="7 8" key="1">
    <citation type="submission" date="2018-05" db="EMBL/GenBank/DDBJ databases">
        <authorList>
            <person name="Datahose"/>
        </authorList>
    </citation>
    <scope>NUCLEOTIDE SEQUENCE</scope>
</reference>
<feature type="region of interest" description="Disordered" evidence="5">
    <location>
        <begin position="303"/>
        <end position="323"/>
    </location>
</feature>
<dbReference type="Pfam" id="PF12796">
    <property type="entry name" value="Ank_2"/>
    <property type="match status" value="1"/>
</dbReference>
<sequence length="415" mass="44972">MASRCTVQAVQEFLSERGGRVQQMELIDHFLSLNEQSKEGVDREVLKSIVDSVGFVKVENGVKFVCLNSEGSGASVMRTDVDGHDGKPATPSQSKTSTGVPTPGGGGEVKLRDRRRRESAPVLGMPDLDQAQPGGSHNQQTRGARRVSRGSQRDSASLLSSATDEDCASVTLDPLEHEWMLCASDGLWDSLQPLLAVEPSLVTKRDFVTGFTCLHWAAKQGKAELLSQLLTFAKENTIPVNVNVRSSAGYTPLHLAAMHGHTQVVRVLLSDWDADPEARDYSGRRPMQYLSPPLAADLLEEGVVTSPGPESDSENNGSGRGRGWRFAKVLQGNLNPLRLLNSPTEASEDGTGNGKSKGGMQRKTSLSRLNARLHRGRHRAQIIHSASFRDTGEVGRGEELHSSPLRTRPLSNLFG</sequence>
<evidence type="ECO:0000256" key="3">
    <source>
        <dbReference type="ARBA" id="ARBA00038122"/>
    </source>
</evidence>
<accession>A0A3P8QHW0</accession>
<dbReference type="InterPro" id="IPR002110">
    <property type="entry name" value="Ankyrin_rpt"/>
</dbReference>
<keyword evidence="8" id="KW-1185">Reference proteome</keyword>
<feature type="region of interest" description="Disordered" evidence="5">
    <location>
        <begin position="390"/>
        <end position="415"/>
    </location>
</feature>
<reference evidence="7" key="3">
    <citation type="submission" date="2025-08" db="UniProtKB">
        <authorList>
            <consortium name="Ensembl"/>
        </authorList>
    </citation>
    <scope>IDENTIFICATION</scope>
</reference>
<dbReference type="PANTHER" id="PTHR14491:SF4">
    <property type="entry name" value="ANKYRIN REPEAT DOMAIN-CONTAINING PROTEIN SOWAHC"/>
    <property type="match status" value="1"/>
</dbReference>
<feature type="region of interest" description="Disordered" evidence="5">
    <location>
        <begin position="74"/>
        <end position="160"/>
    </location>
</feature>
<proteinExistence type="inferred from homology"/>
<dbReference type="PROSITE" id="PS50297">
    <property type="entry name" value="ANK_REP_REGION"/>
    <property type="match status" value="1"/>
</dbReference>
<dbReference type="AlphaFoldDB" id="A0A3P8QHW0"/>
<dbReference type="Pfam" id="PF25877">
    <property type="entry name" value="WHD_SOWAH"/>
    <property type="match status" value="1"/>
</dbReference>
<dbReference type="Proteomes" id="UP000265100">
    <property type="component" value="Chromosome 16"/>
</dbReference>
<feature type="compositionally biased region" description="Polar residues" evidence="5">
    <location>
        <begin position="149"/>
        <end position="160"/>
    </location>
</feature>
<feature type="domain" description="SOWAHA-C winged helix-turn-helix" evidence="6">
    <location>
        <begin position="5"/>
        <end position="68"/>
    </location>
</feature>
<organism evidence="7 8">
    <name type="scientific">Astatotilapia calliptera</name>
    <name type="common">Eastern happy</name>
    <name type="synonym">Chromis callipterus</name>
    <dbReference type="NCBI Taxonomy" id="8154"/>
    <lineage>
        <taxon>Eukaryota</taxon>
        <taxon>Metazoa</taxon>
        <taxon>Chordata</taxon>
        <taxon>Craniata</taxon>
        <taxon>Vertebrata</taxon>
        <taxon>Euteleostomi</taxon>
        <taxon>Actinopterygii</taxon>
        <taxon>Neopterygii</taxon>
        <taxon>Teleostei</taxon>
        <taxon>Neoteleostei</taxon>
        <taxon>Acanthomorphata</taxon>
        <taxon>Ovalentaria</taxon>
        <taxon>Cichlomorphae</taxon>
        <taxon>Cichliformes</taxon>
        <taxon>Cichlidae</taxon>
        <taxon>African cichlids</taxon>
        <taxon>Pseudocrenilabrinae</taxon>
        <taxon>Haplochromini</taxon>
        <taxon>Astatotilapia</taxon>
    </lineage>
</organism>
<dbReference type="Ensembl" id="ENSACLT00000029678.2">
    <property type="protein sequence ID" value="ENSACLP00000028998.2"/>
    <property type="gene ID" value="ENSACLG00000019641.2"/>
</dbReference>
<dbReference type="Bgee" id="ENSACLG00000019641">
    <property type="expression patterns" value="Expressed in ovary and 2 other cell types or tissues"/>
</dbReference>
<name>A0A3P8QHW0_ASTCA</name>
<feature type="repeat" description="ANK" evidence="4">
    <location>
        <begin position="248"/>
        <end position="270"/>
    </location>
</feature>
<dbReference type="InterPro" id="IPR036770">
    <property type="entry name" value="Ankyrin_rpt-contain_sf"/>
</dbReference>
<evidence type="ECO:0000259" key="6">
    <source>
        <dbReference type="Pfam" id="PF25877"/>
    </source>
</evidence>
<evidence type="ECO:0000256" key="1">
    <source>
        <dbReference type="ARBA" id="ARBA00022737"/>
    </source>
</evidence>
<reference evidence="7" key="4">
    <citation type="submission" date="2025-09" db="UniProtKB">
        <authorList>
            <consortium name="Ensembl"/>
        </authorList>
    </citation>
    <scope>IDENTIFICATION</scope>
</reference>
<feature type="region of interest" description="Disordered" evidence="5">
    <location>
        <begin position="337"/>
        <end position="363"/>
    </location>
</feature>
<dbReference type="InterPro" id="IPR058889">
    <property type="entry name" value="WHD_SOWAHA-C"/>
</dbReference>
<dbReference type="Gene3D" id="1.25.40.20">
    <property type="entry name" value="Ankyrin repeat-containing domain"/>
    <property type="match status" value="1"/>
</dbReference>
<evidence type="ECO:0000256" key="2">
    <source>
        <dbReference type="ARBA" id="ARBA00023043"/>
    </source>
</evidence>
<comment type="similarity">
    <text evidence="3">Belongs to the SOWAH family.</text>
</comment>
<protein>
    <recommendedName>
        <fullName evidence="6">SOWAHA-C winged helix-turn-helix domain-containing protein</fullName>
    </recommendedName>
</protein>
<gene>
    <name evidence="7" type="primary">SOWAHC</name>
</gene>
<dbReference type="SUPFAM" id="SSF48403">
    <property type="entry name" value="Ankyrin repeat"/>
    <property type="match status" value="1"/>
</dbReference>